<sequence length="405" mass="44576">MQKLDKVQVQNLCRKPETVQRAADLYTLAKVRTGPGSGHELGAGASALAVICAYLASEELGNGDVLENMTQTSSCLHPKIFKRTLNIVRKVLSAARNETKQKLSYKSLLNELQFSNAQFMLSCMQDVEKYLKATKELSGALASAQDAITLAVFLWTCRVIGLKKRQDMKNMYKKYQVDKEDVREIGFILEESCQDVADEIKRKTKALKSSEPGPSTLPSKSTQATSPPKPPHATANATASPTKTPILKRVKSLQEQLMEEGLPKTPVRKKAKTAGSYRTINTREHKLSAAFPSTSKSNTPSGASSSRATLDLQPFASQPSDPDASNVTEEEAETEALLVESRSSTSSVPFTPQRPKRSTLFPKTPGEFDLTPRPRAQRRVAAMLEENGMDQDESEDRRRGRCRAA</sequence>
<dbReference type="AlphaFoldDB" id="A0AAW0G8N7"/>
<evidence type="ECO:0008006" key="4">
    <source>
        <dbReference type="Google" id="ProtNLM"/>
    </source>
</evidence>
<protein>
    <recommendedName>
        <fullName evidence="4">Origin recognition complex subunit 6</fullName>
    </recommendedName>
</protein>
<feature type="region of interest" description="Disordered" evidence="1">
    <location>
        <begin position="258"/>
        <end position="405"/>
    </location>
</feature>
<dbReference type="Proteomes" id="UP001385951">
    <property type="component" value="Unassembled WGS sequence"/>
</dbReference>
<feature type="region of interest" description="Disordered" evidence="1">
    <location>
        <begin position="204"/>
        <end position="246"/>
    </location>
</feature>
<reference evidence="2 3" key="1">
    <citation type="submission" date="2022-09" db="EMBL/GenBank/DDBJ databases">
        <authorList>
            <person name="Palmer J.M."/>
        </authorList>
    </citation>
    <scope>NUCLEOTIDE SEQUENCE [LARGE SCALE GENOMIC DNA]</scope>
    <source>
        <strain evidence="2 3">DSM 7382</strain>
    </source>
</reference>
<gene>
    <name evidence="2" type="ORF">QCA50_006667</name>
</gene>
<feature type="compositionally biased region" description="Polar residues" evidence="1">
    <location>
        <begin position="291"/>
        <end position="308"/>
    </location>
</feature>
<feature type="compositionally biased region" description="Polar residues" evidence="1">
    <location>
        <begin position="315"/>
        <end position="326"/>
    </location>
</feature>
<accession>A0AAW0G8N7</accession>
<feature type="compositionally biased region" description="Polar residues" evidence="1">
    <location>
        <begin position="341"/>
        <end position="350"/>
    </location>
</feature>
<evidence type="ECO:0000256" key="1">
    <source>
        <dbReference type="SAM" id="MobiDB-lite"/>
    </source>
</evidence>
<evidence type="ECO:0000313" key="3">
    <source>
        <dbReference type="Proteomes" id="UP001385951"/>
    </source>
</evidence>
<organism evidence="2 3">
    <name type="scientific">Cerrena zonata</name>
    <dbReference type="NCBI Taxonomy" id="2478898"/>
    <lineage>
        <taxon>Eukaryota</taxon>
        <taxon>Fungi</taxon>
        <taxon>Dikarya</taxon>
        <taxon>Basidiomycota</taxon>
        <taxon>Agaricomycotina</taxon>
        <taxon>Agaricomycetes</taxon>
        <taxon>Polyporales</taxon>
        <taxon>Cerrenaceae</taxon>
        <taxon>Cerrena</taxon>
    </lineage>
</organism>
<feature type="compositionally biased region" description="Polar residues" evidence="1">
    <location>
        <begin position="212"/>
        <end position="226"/>
    </location>
</feature>
<evidence type="ECO:0000313" key="2">
    <source>
        <dbReference type="EMBL" id="KAK7690023.1"/>
    </source>
</evidence>
<dbReference type="EMBL" id="JASBNA010000007">
    <property type="protein sequence ID" value="KAK7690023.1"/>
    <property type="molecule type" value="Genomic_DNA"/>
</dbReference>
<keyword evidence="3" id="KW-1185">Reference proteome</keyword>
<proteinExistence type="predicted"/>
<comment type="caution">
    <text evidence="2">The sequence shown here is derived from an EMBL/GenBank/DDBJ whole genome shotgun (WGS) entry which is preliminary data.</text>
</comment>
<name>A0AAW0G8N7_9APHY</name>